<dbReference type="PANTHER" id="PTHR42896:SF2">
    <property type="entry name" value="CBBY-LIKE PROTEIN"/>
    <property type="match status" value="1"/>
</dbReference>
<dbReference type="PANTHER" id="PTHR42896">
    <property type="entry name" value="XYLULOSE-1,5-BISPHOSPHATE (XUBP) PHOSPHATASE"/>
    <property type="match status" value="1"/>
</dbReference>
<keyword evidence="2" id="KW-1185">Reference proteome</keyword>
<dbReference type="Proteomes" id="UP001287282">
    <property type="component" value="Unassembled WGS sequence"/>
</dbReference>
<accession>A0ABU3XGX0</accession>
<evidence type="ECO:0000313" key="1">
    <source>
        <dbReference type="EMBL" id="MDV2687142.1"/>
    </source>
</evidence>
<dbReference type="SUPFAM" id="SSF56784">
    <property type="entry name" value="HAD-like"/>
    <property type="match status" value="1"/>
</dbReference>
<comment type="caution">
    <text evidence="1">The sequence shown here is derived from an EMBL/GenBank/DDBJ whole genome shotgun (WGS) entry which is preliminary data.</text>
</comment>
<sequence>MTQLKALVWDVDGTLAETERDGHRVAFNAAFEAWGLPWHWDEAHYGRLLRITGGHERILY</sequence>
<proteinExistence type="predicted"/>
<feature type="non-terminal residue" evidence="1">
    <location>
        <position position="60"/>
    </location>
</feature>
<name>A0ABU3XGX0_9BACI</name>
<dbReference type="InterPro" id="IPR044999">
    <property type="entry name" value="CbbY-like"/>
</dbReference>
<dbReference type="Gene3D" id="1.10.150.240">
    <property type="entry name" value="Putative phosphatase, domain 2"/>
    <property type="match status" value="1"/>
</dbReference>
<organism evidence="1 2">
    <name type="scientific">Alkalihalophilus lindianensis</name>
    <dbReference type="NCBI Taxonomy" id="1630542"/>
    <lineage>
        <taxon>Bacteria</taxon>
        <taxon>Bacillati</taxon>
        <taxon>Bacillota</taxon>
        <taxon>Bacilli</taxon>
        <taxon>Bacillales</taxon>
        <taxon>Bacillaceae</taxon>
        <taxon>Alkalihalophilus</taxon>
    </lineage>
</organism>
<dbReference type="InterPro" id="IPR023198">
    <property type="entry name" value="PGP-like_dom2"/>
</dbReference>
<dbReference type="EMBL" id="JAWJBA010000364">
    <property type="protein sequence ID" value="MDV2687142.1"/>
    <property type="molecule type" value="Genomic_DNA"/>
</dbReference>
<reference evidence="1 2" key="1">
    <citation type="submission" date="2023-10" db="EMBL/GenBank/DDBJ databases">
        <title>Screening of Alkalihalobacillus lindianensis BZ-TG-R113 and Its Alleviation of Salt Stress on Rapeseed Growth.</title>
        <authorList>
            <person name="Zhao B."/>
            <person name="Guo T."/>
        </authorList>
    </citation>
    <scope>NUCLEOTIDE SEQUENCE [LARGE SCALE GENOMIC DNA]</scope>
    <source>
        <strain evidence="1 2">BZ-TG-R113</strain>
    </source>
</reference>
<protein>
    <recommendedName>
        <fullName evidence="3">HAD family hydrolase</fullName>
    </recommendedName>
</protein>
<dbReference type="InterPro" id="IPR036412">
    <property type="entry name" value="HAD-like_sf"/>
</dbReference>
<evidence type="ECO:0000313" key="2">
    <source>
        <dbReference type="Proteomes" id="UP001287282"/>
    </source>
</evidence>
<evidence type="ECO:0008006" key="3">
    <source>
        <dbReference type="Google" id="ProtNLM"/>
    </source>
</evidence>
<gene>
    <name evidence="1" type="ORF">RYX56_22600</name>
</gene>